<name>A0A7N0T7H5_KALFE</name>
<reference evidence="1" key="1">
    <citation type="submission" date="2021-01" db="UniProtKB">
        <authorList>
            <consortium name="EnsemblPlants"/>
        </authorList>
    </citation>
    <scope>IDENTIFICATION</scope>
</reference>
<sequence>MSPNGTQLTDSNVKPLNATANEILKKPGVMELQDEQQKPAAALPLPVVPRLDRLDLLVYSVNGREAAATEKAAVVCGSAGDDDGFKPVSAALEEVHFKGTLMDRIAMLENRALQLSLQMDVGSTSRSSSFHAVPVQEKIITSGSDDGVDGPKESFRLQNKLEPPKAIEEVGSGTSSVTSQGCGYRRWRRKEAPGRNRKKLFEWLQI</sequence>
<dbReference type="AlphaFoldDB" id="A0A7N0T7H5"/>
<proteinExistence type="predicted"/>
<dbReference type="Proteomes" id="UP000594263">
    <property type="component" value="Unplaced"/>
</dbReference>
<dbReference type="PANTHER" id="PTHR34190:SF10">
    <property type="entry name" value="TERNARY COMPLEX FACTOR MIP1 LEUCINE-ZIPPER DOMAIN-CONTAINING PROTEIN"/>
    <property type="match status" value="1"/>
</dbReference>
<accession>A0A7N0T7H5</accession>
<dbReference type="Gramene" id="Kaladp0024s0647.1.v1.1">
    <property type="protein sequence ID" value="Kaladp0024s0647.1.v1.1"/>
    <property type="gene ID" value="Kaladp0024s0647.v1.1"/>
</dbReference>
<organism evidence="1 2">
    <name type="scientific">Kalanchoe fedtschenkoi</name>
    <name type="common">Lavender scallops</name>
    <name type="synonym">South American air plant</name>
    <dbReference type="NCBI Taxonomy" id="63787"/>
    <lineage>
        <taxon>Eukaryota</taxon>
        <taxon>Viridiplantae</taxon>
        <taxon>Streptophyta</taxon>
        <taxon>Embryophyta</taxon>
        <taxon>Tracheophyta</taxon>
        <taxon>Spermatophyta</taxon>
        <taxon>Magnoliopsida</taxon>
        <taxon>eudicotyledons</taxon>
        <taxon>Gunneridae</taxon>
        <taxon>Pentapetalae</taxon>
        <taxon>Saxifragales</taxon>
        <taxon>Crassulaceae</taxon>
        <taxon>Kalanchoe</taxon>
    </lineage>
</organism>
<dbReference type="PANTHER" id="PTHR34190">
    <property type="entry name" value="EXPRESSED PROTEIN"/>
    <property type="match status" value="1"/>
</dbReference>
<dbReference type="EnsemblPlants" id="Kaladp0024s0647.1.v1.1">
    <property type="protein sequence ID" value="Kaladp0024s0647.1.v1.1"/>
    <property type="gene ID" value="Kaladp0024s0647.v1.1"/>
</dbReference>
<evidence type="ECO:0000313" key="2">
    <source>
        <dbReference type="Proteomes" id="UP000594263"/>
    </source>
</evidence>
<evidence type="ECO:0000313" key="1">
    <source>
        <dbReference type="EnsemblPlants" id="Kaladp0024s0647.1.v1.1"/>
    </source>
</evidence>
<keyword evidence="2" id="KW-1185">Reference proteome</keyword>
<protein>
    <submittedName>
        <fullName evidence="1">Uncharacterized protein</fullName>
    </submittedName>
</protein>